<feature type="transmembrane region" description="Helical" evidence="5">
    <location>
        <begin position="66"/>
        <end position="88"/>
    </location>
</feature>
<feature type="transmembrane region" description="Helical" evidence="5">
    <location>
        <begin position="411"/>
        <end position="432"/>
    </location>
</feature>
<dbReference type="GeneID" id="115879384"/>
<dbReference type="GO" id="GO:0016020">
    <property type="term" value="C:membrane"/>
    <property type="evidence" value="ECO:0007669"/>
    <property type="project" value="UniProtKB-SubCell"/>
</dbReference>
<evidence type="ECO:0000256" key="3">
    <source>
        <dbReference type="ARBA" id="ARBA00022989"/>
    </source>
</evidence>
<keyword evidence="2 5" id="KW-0812">Transmembrane</keyword>
<dbReference type="PROSITE" id="PS50850">
    <property type="entry name" value="MFS"/>
    <property type="match status" value="1"/>
</dbReference>
<dbReference type="Proteomes" id="UP000504635">
    <property type="component" value="Unplaced"/>
</dbReference>
<dbReference type="InterPro" id="IPR011701">
    <property type="entry name" value="MFS"/>
</dbReference>
<accession>A0A6J2XKK0</accession>
<keyword evidence="7" id="KW-1185">Reference proteome</keyword>
<dbReference type="OrthoDB" id="422206at2759"/>
<dbReference type="GO" id="GO:0020037">
    <property type="term" value="F:heme binding"/>
    <property type="evidence" value="ECO:0007669"/>
    <property type="project" value="TreeGrafter"/>
</dbReference>
<proteinExistence type="predicted"/>
<feature type="transmembrane region" description="Helical" evidence="5">
    <location>
        <begin position="195"/>
        <end position="215"/>
    </location>
</feature>
<dbReference type="GO" id="GO:0015232">
    <property type="term" value="F:heme transmembrane transporter activity"/>
    <property type="evidence" value="ECO:0007669"/>
    <property type="project" value="TreeGrafter"/>
</dbReference>
<keyword evidence="4 5" id="KW-0472">Membrane</keyword>
<feature type="transmembrane region" description="Helical" evidence="5">
    <location>
        <begin position="119"/>
        <end position="142"/>
    </location>
</feature>
<evidence type="ECO:0000256" key="5">
    <source>
        <dbReference type="SAM" id="Phobius"/>
    </source>
</evidence>
<dbReference type="InterPro" id="IPR020846">
    <property type="entry name" value="MFS_dom"/>
</dbReference>
<name>A0A6J2XKK0_SITOR</name>
<dbReference type="InParanoid" id="A0A6J2XKK0"/>
<feature type="transmembrane region" description="Helical" evidence="5">
    <location>
        <begin position="95"/>
        <end position="113"/>
    </location>
</feature>
<dbReference type="Pfam" id="PF07690">
    <property type="entry name" value="MFS_1"/>
    <property type="match status" value="1"/>
</dbReference>
<dbReference type="PANTHER" id="PTHR10924:SF4">
    <property type="entry name" value="GH15861P"/>
    <property type="match status" value="1"/>
</dbReference>
<feature type="transmembrane region" description="Helical" evidence="5">
    <location>
        <begin position="255"/>
        <end position="276"/>
    </location>
</feature>
<dbReference type="InterPro" id="IPR036259">
    <property type="entry name" value="MFS_trans_sf"/>
</dbReference>
<evidence type="ECO:0000256" key="4">
    <source>
        <dbReference type="ARBA" id="ARBA00023136"/>
    </source>
</evidence>
<keyword evidence="3 5" id="KW-1133">Transmembrane helix</keyword>
<gene>
    <name evidence="8" type="primary">LOC115879384</name>
</gene>
<dbReference type="AlphaFoldDB" id="A0A6J2XKK0"/>
<feature type="transmembrane region" description="Helical" evidence="5">
    <location>
        <begin position="154"/>
        <end position="175"/>
    </location>
</feature>
<reference evidence="8" key="1">
    <citation type="submission" date="2025-08" db="UniProtKB">
        <authorList>
            <consortium name="RefSeq"/>
        </authorList>
    </citation>
    <scope>IDENTIFICATION</scope>
    <source>
        <tissue evidence="8">Gonads</tissue>
    </source>
</reference>
<feature type="transmembrane region" description="Helical" evidence="5">
    <location>
        <begin position="28"/>
        <end position="46"/>
    </location>
</feature>
<evidence type="ECO:0000313" key="7">
    <source>
        <dbReference type="Proteomes" id="UP000504635"/>
    </source>
</evidence>
<dbReference type="SUPFAM" id="SSF103473">
    <property type="entry name" value="MFS general substrate transporter"/>
    <property type="match status" value="1"/>
</dbReference>
<dbReference type="GO" id="GO:0097037">
    <property type="term" value="P:heme export"/>
    <property type="evidence" value="ECO:0007669"/>
    <property type="project" value="TreeGrafter"/>
</dbReference>
<feature type="transmembrane region" description="Helical" evidence="5">
    <location>
        <begin position="296"/>
        <end position="313"/>
    </location>
</feature>
<dbReference type="RefSeq" id="XP_030752033.1">
    <property type="nucleotide sequence ID" value="XM_030896173.1"/>
</dbReference>
<feature type="transmembrane region" description="Helical" evidence="5">
    <location>
        <begin position="325"/>
        <end position="344"/>
    </location>
</feature>
<dbReference type="InterPro" id="IPR049680">
    <property type="entry name" value="FLVCR1-2_SLC49-like"/>
</dbReference>
<dbReference type="Gene3D" id="1.20.1250.20">
    <property type="entry name" value="MFS general substrate transporter like domains"/>
    <property type="match status" value="1"/>
</dbReference>
<evidence type="ECO:0000256" key="1">
    <source>
        <dbReference type="ARBA" id="ARBA00004141"/>
    </source>
</evidence>
<organism evidence="7 8">
    <name type="scientific">Sitophilus oryzae</name>
    <name type="common">Rice weevil</name>
    <name type="synonym">Curculio oryzae</name>
    <dbReference type="NCBI Taxonomy" id="7048"/>
    <lineage>
        <taxon>Eukaryota</taxon>
        <taxon>Metazoa</taxon>
        <taxon>Ecdysozoa</taxon>
        <taxon>Arthropoda</taxon>
        <taxon>Hexapoda</taxon>
        <taxon>Insecta</taxon>
        <taxon>Pterygota</taxon>
        <taxon>Neoptera</taxon>
        <taxon>Endopterygota</taxon>
        <taxon>Coleoptera</taxon>
        <taxon>Polyphaga</taxon>
        <taxon>Cucujiformia</taxon>
        <taxon>Curculionidae</taxon>
        <taxon>Dryophthorinae</taxon>
        <taxon>Sitophilus</taxon>
    </lineage>
</organism>
<comment type="subcellular location">
    <subcellularLocation>
        <location evidence="1">Membrane</location>
        <topology evidence="1">Multi-pass membrane protein</topology>
    </subcellularLocation>
</comment>
<evidence type="ECO:0000313" key="8">
    <source>
        <dbReference type="RefSeq" id="XP_030752033.1"/>
    </source>
</evidence>
<protein>
    <submittedName>
        <fullName evidence="8">Uncharacterized MFS-type transporter C09D4.1-like</fullName>
    </submittedName>
</protein>
<sequence length="466" mass="51494">MATENLHLKKSLEDGGNADVIRAFSMRWYILAVYVYYSTISCFQWVEYSIITNIVMRYYNVSSSAVDWTGVMFMIVWPIFVFPSSFLIDKLGLRFAALIGCFLTAIGAAIKLFSIDQGAFNVVLVGQAIVSLSQVFILSLPPKLAVTWFRPDEVSKVCSIGVFGMQLGSALGFLLPPMLVKDQPDLAAIGSDLKILCWSLSIAIVPACIAVVVYFPHMPRLPPSAAQAEERKKIQIVTMGTFIQSLKDLMKNKGFLVHMLGYGISFGIFSAFGTLLNQFVLSYFPGATEDAGRMGLVMIMFGMFGGFMAGIVLDKTHKYKETNLFIYIGTALCFIALLLCLQIKAKISVYFTIGIFGFFLNAYIPAGIEFASELTYPANESTTTGLMTAVSQTLGVTFTLVLSHLNLSWGTLWAILIQIVLLFIGSVLTMLVPNNLRRQEAFNRGRPVEFTELPQEDPALTKHENS</sequence>
<feature type="domain" description="Major facilitator superfamily (MFS) profile" evidence="6">
    <location>
        <begin position="30"/>
        <end position="437"/>
    </location>
</feature>
<evidence type="ECO:0000259" key="6">
    <source>
        <dbReference type="PROSITE" id="PS50850"/>
    </source>
</evidence>
<evidence type="ECO:0000256" key="2">
    <source>
        <dbReference type="ARBA" id="ARBA00022692"/>
    </source>
</evidence>
<feature type="transmembrane region" description="Helical" evidence="5">
    <location>
        <begin position="350"/>
        <end position="371"/>
    </location>
</feature>
<dbReference type="KEGG" id="soy:115879384"/>
<feature type="transmembrane region" description="Helical" evidence="5">
    <location>
        <begin position="383"/>
        <end position="405"/>
    </location>
</feature>
<dbReference type="PANTHER" id="PTHR10924">
    <property type="entry name" value="MAJOR FACILITATOR SUPERFAMILY PROTEIN-RELATED"/>
    <property type="match status" value="1"/>
</dbReference>